<dbReference type="KEGG" id="fmr:Fuma_01659"/>
<dbReference type="EMBL" id="CP017641">
    <property type="protein sequence ID" value="APZ92055.1"/>
    <property type="molecule type" value="Genomic_DNA"/>
</dbReference>
<evidence type="ECO:0000313" key="1">
    <source>
        <dbReference type="EMBL" id="APZ92055.1"/>
    </source>
</evidence>
<evidence type="ECO:0000313" key="2">
    <source>
        <dbReference type="Proteomes" id="UP000187735"/>
    </source>
</evidence>
<name>A0A1P8WDA3_9PLAN</name>
<keyword evidence="2" id="KW-1185">Reference proteome</keyword>
<gene>
    <name evidence="1" type="ORF">Fuma_01659</name>
</gene>
<protein>
    <submittedName>
        <fullName evidence="1">Uncharacterized protein</fullName>
    </submittedName>
</protein>
<accession>A0A1P8WDA3</accession>
<dbReference type="AlphaFoldDB" id="A0A1P8WDA3"/>
<organism evidence="1 2">
    <name type="scientific">Fuerstiella marisgermanici</name>
    <dbReference type="NCBI Taxonomy" id="1891926"/>
    <lineage>
        <taxon>Bacteria</taxon>
        <taxon>Pseudomonadati</taxon>
        <taxon>Planctomycetota</taxon>
        <taxon>Planctomycetia</taxon>
        <taxon>Planctomycetales</taxon>
        <taxon>Planctomycetaceae</taxon>
        <taxon>Fuerstiella</taxon>
    </lineage>
</organism>
<proteinExistence type="predicted"/>
<sequence>MNPPMRCAKVANHPSYGICATTFRESTRAGGEGDPNANFRFKAKVGFERVPYARAIIEIAKPSKV</sequence>
<reference evidence="1 2" key="1">
    <citation type="journal article" date="2016" name="Front. Microbiol.">
        <title>Fuerstia marisgermanicae gen. nov., sp. nov., an Unusual Member of the Phylum Planctomycetes from the German Wadden Sea.</title>
        <authorList>
            <person name="Kohn T."/>
            <person name="Heuer A."/>
            <person name="Jogler M."/>
            <person name="Vollmers J."/>
            <person name="Boedeker C."/>
            <person name="Bunk B."/>
            <person name="Rast P."/>
            <person name="Borchert D."/>
            <person name="Glockner I."/>
            <person name="Freese H.M."/>
            <person name="Klenk H.P."/>
            <person name="Overmann J."/>
            <person name="Kaster A.K."/>
            <person name="Rohde M."/>
            <person name="Wiegand S."/>
            <person name="Jogler C."/>
        </authorList>
    </citation>
    <scope>NUCLEOTIDE SEQUENCE [LARGE SCALE GENOMIC DNA]</scope>
    <source>
        <strain evidence="1 2">NH11</strain>
    </source>
</reference>
<dbReference type="Proteomes" id="UP000187735">
    <property type="component" value="Chromosome"/>
</dbReference>